<keyword evidence="7" id="KW-0325">Glycoprotein</keyword>
<comment type="similarity">
    <text evidence="2">Belongs to the sclerostin family.</text>
</comment>
<evidence type="ECO:0000256" key="4">
    <source>
        <dbReference type="ARBA" id="ARBA00022687"/>
    </source>
</evidence>
<dbReference type="PANTHER" id="PTHR14903:SF6">
    <property type="entry name" value="CTCK DOMAIN-CONTAINING PROTEIN"/>
    <property type="match status" value="1"/>
</dbReference>
<sequence>MARSKLREWQCVDDLTRMKRVKLLCHNGTYKTYRIKVVKSCKCARVGPRANRTSPGRRRRKGRRRKKDSNKTNSNKKRKKRRRRRKKKKHDRVRSRGGVVEGRQSRGRNSTLSTADDGDERPLGLS</sequence>
<evidence type="ECO:0000256" key="6">
    <source>
        <dbReference type="ARBA" id="ARBA00023157"/>
    </source>
</evidence>
<keyword evidence="3" id="KW-0964">Secreted</keyword>
<dbReference type="Gene3D" id="2.10.90.10">
    <property type="entry name" value="Cystine-knot cytokines"/>
    <property type="match status" value="1"/>
</dbReference>
<name>A0AAV4BJQ1_9GAST</name>
<reference evidence="9 10" key="1">
    <citation type="journal article" date="2021" name="Elife">
        <title>Chloroplast acquisition without the gene transfer in kleptoplastic sea slugs, Plakobranchus ocellatus.</title>
        <authorList>
            <person name="Maeda T."/>
            <person name="Takahashi S."/>
            <person name="Yoshida T."/>
            <person name="Shimamura S."/>
            <person name="Takaki Y."/>
            <person name="Nagai Y."/>
            <person name="Toyoda A."/>
            <person name="Suzuki Y."/>
            <person name="Arimoto A."/>
            <person name="Ishii H."/>
            <person name="Satoh N."/>
            <person name="Nishiyama T."/>
            <person name="Hasebe M."/>
            <person name="Maruyama T."/>
            <person name="Minagawa J."/>
            <person name="Obokata J."/>
            <person name="Shigenobu S."/>
        </authorList>
    </citation>
    <scope>NUCLEOTIDE SEQUENCE [LARGE SCALE GENOMIC DNA]</scope>
</reference>
<evidence type="ECO:0000256" key="2">
    <source>
        <dbReference type="ARBA" id="ARBA00007850"/>
    </source>
</evidence>
<protein>
    <submittedName>
        <fullName evidence="9">Sclerostin domain-containing protein 1</fullName>
    </submittedName>
</protein>
<dbReference type="GO" id="GO:0030178">
    <property type="term" value="P:negative regulation of Wnt signaling pathway"/>
    <property type="evidence" value="ECO:0007669"/>
    <property type="project" value="TreeGrafter"/>
</dbReference>
<evidence type="ECO:0000313" key="10">
    <source>
        <dbReference type="Proteomes" id="UP000735302"/>
    </source>
</evidence>
<dbReference type="EMBL" id="BLXT01005154">
    <property type="protein sequence ID" value="GFO20359.1"/>
    <property type="molecule type" value="Genomic_DNA"/>
</dbReference>
<comment type="caution">
    <text evidence="9">The sequence shown here is derived from an EMBL/GenBank/DDBJ whole genome shotgun (WGS) entry which is preliminary data.</text>
</comment>
<dbReference type="GO" id="GO:0016055">
    <property type="term" value="P:Wnt signaling pathway"/>
    <property type="evidence" value="ECO:0007669"/>
    <property type="project" value="UniProtKB-KW"/>
</dbReference>
<keyword evidence="4" id="KW-0879">Wnt signaling pathway</keyword>
<dbReference type="Proteomes" id="UP000735302">
    <property type="component" value="Unassembled WGS sequence"/>
</dbReference>
<evidence type="ECO:0000256" key="5">
    <source>
        <dbReference type="ARBA" id="ARBA00022729"/>
    </source>
</evidence>
<proteinExistence type="inferred from homology"/>
<dbReference type="GO" id="GO:0005615">
    <property type="term" value="C:extracellular space"/>
    <property type="evidence" value="ECO:0007669"/>
    <property type="project" value="InterPro"/>
</dbReference>
<evidence type="ECO:0000256" key="1">
    <source>
        <dbReference type="ARBA" id="ARBA00004613"/>
    </source>
</evidence>
<dbReference type="AlphaFoldDB" id="A0AAV4BJQ1"/>
<dbReference type="PANTHER" id="PTHR14903">
    <property type="entry name" value="SCLEROSTIN-RELATED"/>
    <property type="match status" value="1"/>
</dbReference>
<evidence type="ECO:0000256" key="3">
    <source>
        <dbReference type="ARBA" id="ARBA00022525"/>
    </source>
</evidence>
<keyword evidence="5" id="KW-0732">Signal</keyword>
<evidence type="ECO:0000313" key="9">
    <source>
        <dbReference type="EMBL" id="GFO20359.1"/>
    </source>
</evidence>
<dbReference type="GO" id="GO:0036122">
    <property type="term" value="F:BMP binding"/>
    <property type="evidence" value="ECO:0007669"/>
    <property type="project" value="TreeGrafter"/>
</dbReference>
<dbReference type="Pfam" id="PF05463">
    <property type="entry name" value="Sclerostin"/>
    <property type="match status" value="1"/>
</dbReference>
<dbReference type="InterPro" id="IPR029034">
    <property type="entry name" value="Cystine-knot_cytokine"/>
</dbReference>
<evidence type="ECO:0000256" key="8">
    <source>
        <dbReference type="SAM" id="MobiDB-lite"/>
    </source>
</evidence>
<keyword evidence="6" id="KW-1015">Disulfide bond</keyword>
<dbReference type="InterPro" id="IPR008835">
    <property type="entry name" value="Sclerostin/SOSTDC1"/>
</dbReference>
<feature type="region of interest" description="Disordered" evidence="8">
    <location>
        <begin position="45"/>
        <end position="126"/>
    </location>
</feature>
<accession>A0AAV4BJQ1</accession>
<organism evidence="9 10">
    <name type="scientific">Plakobranchus ocellatus</name>
    <dbReference type="NCBI Taxonomy" id="259542"/>
    <lineage>
        <taxon>Eukaryota</taxon>
        <taxon>Metazoa</taxon>
        <taxon>Spiralia</taxon>
        <taxon>Lophotrochozoa</taxon>
        <taxon>Mollusca</taxon>
        <taxon>Gastropoda</taxon>
        <taxon>Heterobranchia</taxon>
        <taxon>Euthyneura</taxon>
        <taxon>Panpulmonata</taxon>
        <taxon>Sacoglossa</taxon>
        <taxon>Placobranchoidea</taxon>
        <taxon>Plakobranchidae</taxon>
        <taxon>Plakobranchus</taxon>
    </lineage>
</organism>
<feature type="compositionally biased region" description="Basic residues" evidence="8">
    <location>
        <begin position="55"/>
        <end position="95"/>
    </location>
</feature>
<evidence type="ECO:0000256" key="7">
    <source>
        <dbReference type="ARBA" id="ARBA00023180"/>
    </source>
</evidence>
<gene>
    <name evidence="9" type="ORF">PoB_004686400</name>
</gene>
<comment type="subcellular location">
    <subcellularLocation>
        <location evidence="1">Secreted</location>
    </subcellularLocation>
</comment>
<dbReference type="GO" id="GO:0030514">
    <property type="term" value="P:negative regulation of BMP signaling pathway"/>
    <property type="evidence" value="ECO:0007669"/>
    <property type="project" value="TreeGrafter"/>
</dbReference>
<keyword evidence="10" id="KW-1185">Reference proteome</keyword>